<organism evidence="2 3">
    <name type="scientific">Carnegiea gigantea</name>
    <dbReference type="NCBI Taxonomy" id="171969"/>
    <lineage>
        <taxon>Eukaryota</taxon>
        <taxon>Viridiplantae</taxon>
        <taxon>Streptophyta</taxon>
        <taxon>Embryophyta</taxon>
        <taxon>Tracheophyta</taxon>
        <taxon>Spermatophyta</taxon>
        <taxon>Magnoliopsida</taxon>
        <taxon>eudicotyledons</taxon>
        <taxon>Gunneridae</taxon>
        <taxon>Pentapetalae</taxon>
        <taxon>Caryophyllales</taxon>
        <taxon>Cactineae</taxon>
        <taxon>Cactaceae</taxon>
        <taxon>Cactoideae</taxon>
        <taxon>Echinocereeae</taxon>
        <taxon>Carnegiea</taxon>
    </lineage>
</organism>
<proteinExistence type="predicted"/>
<feature type="region of interest" description="Disordered" evidence="1">
    <location>
        <begin position="153"/>
        <end position="174"/>
    </location>
</feature>
<reference evidence="2" key="1">
    <citation type="submission" date="2022-04" db="EMBL/GenBank/DDBJ databases">
        <title>Carnegiea gigantea Genome sequencing and assembly v2.</title>
        <authorList>
            <person name="Copetti D."/>
            <person name="Sanderson M.J."/>
            <person name="Burquez A."/>
            <person name="Wojciechowski M.F."/>
        </authorList>
    </citation>
    <scope>NUCLEOTIDE SEQUENCE</scope>
    <source>
        <strain evidence="2">SGP5-SGP5p</strain>
        <tissue evidence="2">Aerial part</tissue>
    </source>
</reference>
<evidence type="ECO:0000313" key="3">
    <source>
        <dbReference type="Proteomes" id="UP001153076"/>
    </source>
</evidence>
<evidence type="ECO:0000256" key="1">
    <source>
        <dbReference type="SAM" id="MobiDB-lite"/>
    </source>
</evidence>
<protein>
    <submittedName>
        <fullName evidence="2">Uncharacterized protein</fullName>
    </submittedName>
</protein>
<dbReference type="Proteomes" id="UP001153076">
    <property type="component" value="Unassembled WGS sequence"/>
</dbReference>
<sequence length="306" mass="35670">MNPAFWSTFVLLMPCKPKLVMRVLGSMQQSQSLLQPYVQPPPQLTPQPYVQRTTQQSVQPTGRRIVPSTEPEMAVRGKILLEPEGNSYMNYYYWLSYLNHQVRRNFEVRGAKQLMNFFTYARKSGKVPDFVSPNNWAQLQKYWECPDFQTLSSQNKKNRSSDHDGVDPSLRTCGPTPITEWRRRMAVTLQREPTVNELYKDIHMYRTKDKQGNWVCKKSKLRLGGVYGFGAEGVMMKRQFPLLVSIRSSVKNYGARKMAIGSLRVKSYKAARQEESLEEDEQDVEVLQQLARWVFNSTARYDSFRR</sequence>
<accession>A0A9Q1Q7N1</accession>
<evidence type="ECO:0000313" key="2">
    <source>
        <dbReference type="EMBL" id="KAJ8432027.1"/>
    </source>
</evidence>
<dbReference type="InterPro" id="IPR004252">
    <property type="entry name" value="Probable_transposase_24"/>
</dbReference>
<name>A0A9Q1Q7N1_9CARY</name>
<keyword evidence="3" id="KW-1185">Reference proteome</keyword>
<dbReference type="AlphaFoldDB" id="A0A9Q1Q7N1"/>
<dbReference type="Pfam" id="PF03004">
    <property type="entry name" value="Transposase_24"/>
    <property type="match status" value="1"/>
</dbReference>
<dbReference type="EMBL" id="JAKOGI010000645">
    <property type="protein sequence ID" value="KAJ8432027.1"/>
    <property type="molecule type" value="Genomic_DNA"/>
</dbReference>
<comment type="caution">
    <text evidence="2">The sequence shown here is derived from an EMBL/GenBank/DDBJ whole genome shotgun (WGS) entry which is preliminary data.</text>
</comment>
<gene>
    <name evidence="2" type="ORF">Cgig2_026730</name>
</gene>